<dbReference type="InterPro" id="IPR036942">
    <property type="entry name" value="Beta-barrel_TonB_sf"/>
</dbReference>
<dbReference type="EMBL" id="FOQO01000003">
    <property type="protein sequence ID" value="SFI32246.1"/>
    <property type="molecule type" value="Genomic_DNA"/>
</dbReference>
<proteinExistence type="inferred from homology"/>
<dbReference type="Gene3D" id="2.170.130.10">
    <property type="entry name" value="TonB-dependent receptor, plug domain"/>
    <property type="match status" value="1"/>
</dbReference>
<dbReference type="Pfam" id="PF07715">
    <property type="entry name" value="Plug"/>
    <property type="match status" value="1"/>
</dbReference>
<protein>
    <submittedName>
        <fullName evidence="9">TonB-linked outer membrane protein, SusC/RagA family</fullName>
    </submittedName>
</protein>
<dbReference type="InterPro" id="IPR012910">
    <property type="entry name" value="Plug_dom"/>
</dbReference>
<evidence type="ECO:0000256" key="3">
    <source>
        <dbReference type="ARBA" id="ARBA00022452"/>
    </source>
</evidence>
<dbReference type="OrthoDB" id="9768177at2"/>
<name>A0A1I3H927_9SPHI</name>
<evidence type="ECO:0000256" key="5">
    <source>
        <dbReference type="ARBA" id="ARBA00023136"/>
    </source>
</evidence>
<dbReference type="Gene3D" id="2.40.170.20">
    <property type="entry name" value="TonB-dependent receptor, beta-barrel domain"/>
    <property type="match status" value="1"/>
</dbReference>
<evidence type="ECO:0000256" key="7">
    <source>
        <dbReference type="PROSITE-ProRule" id="PRU01360"/>
    </source>
</evidence>
<organism evidence="9 10">
    <name type="scientific">Parapedobacter indicus</name>
    <dbReference type="NCBI Taxonomy" id="1477437"/>
    <lineage>
        <taxon>Bacteria</taxon>
        <taxon>Pseudomonadati</taxon>
        <taxon>Bacteroidota</taxon>
        <taxon>Sphingobacteriia</taxon>
        <taxon>Sphingobacteriales</taxon>
        <taxon>Sphingobacteriaceae</taxon>
        <taxon>Parapedobacter</taxon>
    </lineage>
</organism>
<comment type="subcellular location">
    <subcellularLocation>
        <location evidence="1 7">Cell outer membrane</location>
        <topology evidence="1 7">Multi-pass membrane protein</topology>
    </subcellularLocation>
</comment>
<reference evidence="9 10" key="1">
    <citation type="submission" date="2016-10" db="EMBL/GenBank/DDBJ databases">
        <authorList>
            <person name="de Groot N.N."/>
        </authorList>
    </citation>
    <scope>NUCLEOTIDE SEQUENCE [LARGE SCALE GENOMIC DNA]</scope>
    <source>
        <strain evidence="9 10">RK1</strain>
    </source>
</reference>
<keyword evidence="3 7" id="KW-1134">Transmembrane beta strand</keyword>
<dbReference type="Gene3D" id="2.60.40.1120">
    <property type="entry name" value="Carboxypeptidase-like, regulatory domain"/>
    <property type="match status" value="1"/>
</dbReference>
<sequence length="1203" mass="132337">MKYVPYLREAVKITVNAMAAVFSMTPRCPLAMKLTPLAVFLLVLNTYAETSLAQRVSIRANNVPLENVLREIRKQSGYDFLIKEEYLSKFKPVSLEVSEMEVGTLLPLVFANQQFEYSVNGKIITLVPKRTSKASLPVETVQQTVQGTVKDETGALIAGASIYIKGTQRGTMTNDDGRFVLPDVPAGATLVISNTGYETREVAVGSQTALTITLTTVSQEIDEVVVVAYGTAKKKDFTGSITSVSSDDITQQQVSTVSQALEGKVAGIQLTSPSGQPGNDSKIRVRGMGSINASNDPLIVVDGAVFNLGLSALNPDDVESIVVSKDAAANAIYGSRAANGLILVTTKKGKSGTPKIGVDLRWGAFSQGVPDMEVVRDPGTYYEYTWQGIYNYMRYKQGYTDADARQYASDNLFTANGASNTGNGLGNYMNYKIPEGTTLIDPATGKIRTEAALLYHDSWPDYFLKTALRQEYNTNISGASEKTDYYVSLGMLKNPSYVMGSEFNRYSARVNLNTQIASWLKGGANMSYSKNYSNAPTGYTGGTTNTNIFTFMNLFAPTYPIYAYDANGQIIRDADGKPVYDLGTNQTYSPYGSTARNAFNGYSPAVYFEKDLTETTNDFFSGRGYLEAKFLKDFTLKADVAVDNSYQNYLEYGNNESGSDARDYEGRIRSAFNKAMTLNLTQLLTWNRSFGEHTLDALVGHEFNKFQSDNINGTKYKMYALDNPSMGNAVRVLDLTGGDEERTLEGYFSRVNYNYAEKYYLSASLRTDGSSYFRGNRWGTFWSLGGAYRIGEENFIKDNADWITDLRLRGSYGVQGNNGVPVSTRYAWTNTYGLSAVGSITDAEFALSANTWGDPSITWESNHIVDGGLDFRLWNRFYGTVDYFRRKTVDLLLSVSYPASAGRAGALRNVGKLLNTGLEVDLGVDIIRKPDLNWSFNINASRYRTTLLEIPDNMKSSGLDGGYLSGNFLRREGTDYFNLYMYRYAGVDQETGLGMLYKKLTEADLANYPGKSVGDVVTTTVGSEATRFELGTSTPDLVGGASTTVRYKDFDLGVAVSYQLGGKVVSRTYQYITGQSIGRGVHVDLLDAWTPENTDSNIPMRMLGDTNFGSQPIGGGEGQYSDFSLFDADYFNLRSINLGYRLSSSLTQRLHLQGLRVYVAADNLYFVSAKKGVDPRQVLDGVSVNPFNYPQTKSISFGLNISL</sequence>
<dbReference type="InterPro" id="IPR037066">
    <property type="entry name" value="Plug_dom_sf"/>
</dbReference>
<gene>
    <name evidence="9" type="ORF">SAMN05444682_103269</name>
</gene>
<dbReference type="InterPro" id="IPR008969">
    <property type="entry name" value="CarboxyPept-like_regulatory"/>
</dbReference>
<dbReference type="STRING" id="1477437.SAMN05444682_103269"/>
<evidence type="ECO:0000256" key="6">
    <source>
        <dbReference type="ARBA" id="ARBA00023237"/>
    </source>
</evidence>
<dbReference type="Proteomes" id="UP000198670">
    <property type="component" value="Unassembled WGS sequence"/>
</dbReference>
<dbReference type="Pfam" id="PF13715">
    <property type="entry name" value="CarbopepD_reg_2"/>
    <property type="match status" value="1"/>
</dbReference>
<evidence type="ECO:0000256" key="4">
    <source>
        <dbReference type="ARBA" id="ARBA00022692"/>
    </source>
</evidence>
<keyword evidence="6 7" id="KW-0998">Cell outer membrane</keyword>
<dbReference type="PROSITE" id="PS52016">
    <property type="entry name" value="TONB_DEPENDENT_REC_3"/>
    <property type="match status" value="1"/>
</dbReference>
<dbReference type="InterPro" id="IPR023997">
    <property type="entry name" value="TonB-dep_OMP_SusC/RagA_CS"/>
</dbReference>
<accession>A0A1I3H927</accession>
<keyword evidence="2 7" id="KW-0813">Transport</keyword>
<keyword evidence="5 7" id="KW-0472">Membrane</keyword>
<feature type="domain" description="TonB-dependent receptor plug" evidence="8">
    <location>
        <begin position="234"/>
        <end position="340"/>
    </location>
</feature>
<dbReference type="AlphaFoldDB" id="A0A1I3H927"/>
<evidence type="ECO:0000313" key="10">
    <source>
        <dbReference type="Proteomes" id="UP000198670"/>
    </source>
</evidence>
<keyword evidence="4 7" id="KW-0812">Transmembrane</keyword>
<dbReference type="InterPro" id="IPR023996">
    <property type="entry name" value="TonB-dep_OMP_SusC/RagA"/>
</dbReference>
<evidence type="ECO:0000313" key="9">
    <source>
        <dbReference type="EMBL" id="SFI32246.1"/>
    </source>
</evidence>
<dbReference type="RefSeq" id="WP_090626055.1">
    <property type="nucleotide sequence ID" value="NZ_PTJF01000003.1"/>
</dbReference>
<comment type="similarity">
    <text evidence="7">Belongs to the TonB-dependent receptor family.</text>
</comment>
<dbReference type="SUPFAM" id="SSF49464">
    <property type="entry name" value="Carboxypeptidase regulatory domain-like"/>
    <property type="match status" value="1"/>
</dbReference>
<dbReference type="SUPFAM" id="SSF56935">
    <property type="entry name" value="Porins"/>
    <property type="match status" value="1"/>
</dbReference>
<dbReference type="NCBIfam" id="TIGR04057">
    <property type="entry name" value="SusC_RagA_signa"/>
    <property type="match status" value="1"/>
</dbReference>
<evidence type="ECO:0000256" key="1">
    <source>
        <dbReference type="ARBA" id="ARBA00004571"/>
    </source>
</evidence>
<keyword evidence="10" id="KW-1185">Reference proteome</keyword>
<dbReference type="InterPro" id="IPR039426">
    <property type="entry name" value="TonB-dep_rcpt-like"/>
</dbReference>
<dbReference type="GO" id="GO:0009279">
    <property type="term" value="C:cell outer membrane"/>
    <property type="evidence" value="ECO:0007669"/>
    <property type="project" value="UniProtKB-SubCell"/>
</dbReference>
<evidence type="ECO:0000259" key="8">
    <source>
        <dbReference type="Pfam" id="PF07715"/>
    </source>
</evidence>
<evidence type="ECO:0000256" key="2">
    <source>
        <dbReference type="ARBA" id="ARBA00022448"/>
    </source>
</evidence>
<dbReference type="NCBIfam" id="TIGR04056">
    <property type="entry name" value="OMP_RagA_SusC"/>
    <property type="match status" value="1"/>
</dbReference>